<evidence type="ECO:0000256" key="7">
    <source>
        <dbReference type="SAM" id="Phobius"/>
    </source>
</evidence>
<protein>
    <submittedName>
        <fullName evidence="10">ATP-binding cassette domain-containing protein</fullName>
    </submittedName>
</protein>
<feature type="transmembrane region" description="Helical" evidence="7">
    <location>
        <begin position="313"/>
        <end position="333"/>
    </location>
</feature>
<comment type="subcellular location">
    <subcellularLocation>
        <location evidence="1">Cell membrane</location>
        <topology evidence="1">Multi-pass membrane protein</topology>
    </subcellularLocation>
</comment>
<feature type="transmembrane region" description="Helical" evidence="7">
    <location>
        <begin position="289"/>
        <end position="307"/>
    </location>
</feature>
<feature type="transmembrane region" description="Helical" evidence="7">
    <location>
        <begin position="175"/>
        <end position="197"/>
    </location>
</feature>
<feature type="domain" description="ABC transmembrane type-1" evidence="9">
    <location>
        <begin position="175"/>
        <end position="454"/>
    </location>
</feature>
<gene>
    <name evidence="10" type="ORF">ECB94_00175</name>
</gene>
<evidence type="ECO:0000256" key="5">
    <source>
        <dbReference type="ARBA" id="ARBA00022989"/>
    </source>
</evidence>
<evidence type="ECO:0000313" key="11">
    <source>
        <dbReference type="Proteomes" id="UP000279760"/>
    </source>
</evidence>
<evidence type="ECO:0000259" key="8">
    <source>
        <dbReference type="PROSITE" id="PS50893"/>
    </source>
</evidence>
<dbReference type="InterPro" id="IPR011527">
    <property type="entry name" value="ABC1_TM_dom"/>
</dbReference>
<name>A0A3G4V535_9VIBR</name>
<reference evidence="10 11" key="1">
    <citation type="submission" date="2018-11" db="EMBL/GenBank/DDBJ databases">
        <title>Complete Genome Sequence of Vbrio mediterranei 117-T6: a Potential Pathogen Bacteria Isolated from the Conchocelis of Pyropia.</title>
        <authorList>
            <person name="Liu Q."/>
        </authorList>
    </citation>
    <scope>NUCLEOTIDE SEQUENCE [LARGE SCALE GENOMIC DNA]</scope>
    <source>
        <strain evidence="10 11">117-T6</strain>
    </source>
</reference>
<dbReference type="GO" id="GO:0034040">
    <property type="term" value="F:ATPase-coupled lipid transmembrane transporter activity"/>
    <property type="evidence" value="ECO:0007669"/>
    <property type="project" value="TreeGrafter"/>
</dbReference>
<keyword evidence="4 10" id="KW-0067">ATP-binding</keyword>
<dbReference type="InterPro" id="IPR027417">
    <property type="entry name" value="P-loop_NTPase"/>
</dbReference>
<dbReference type="EMBL" id="CP033577">
    <property type="protein sequence ID" value="AYV19800.1"/>
    <property type="molecule type" value="Genomic_DNA"/>
</dbReference>
<evidence type="ECO:0000313" key="10">
    <source>
        <dbReference type="EMBL" id="AYV19800.1"/>
    </source>
</evidence>
<keyword evidence="3" id="KW-0547">Nucleotide-binding</keyword>
<proteinExistence type="predicted"/>
<dbReference type="SUPFAM" id="SSF52540">
    <property type="entry name" value="P-loop containing nucleoside triphosphate hydrolases"/>
    <property type="match status" value="1"/>
</dbReference>
<dbReference type="AlphaFoldDB" id="A0A3G4V535"/>
<dbReference type="GO" id="GO:0016887">
    <property type="term" value="F:ATP hydrolysis activity"/>
    <property type="evidence" value="ECO:0007669"/>
    <property type="project" value="InterPro"/>
</dbReference>
<dbReference type="RefSeq" id="WP_124939697.1">
    <property type="nucleotide sequence ID" value="NZ_CP033577.1"/>
</dbReference>
<dbReference type="Proteomes" id="UP000279760">
    <property type="component" value="Chromosome 1"/>
</dbReference>
<evidence type="ECO:0000256" key="6">
    <source>
        <dbReference type="ARBA" id="ARBA00023136"/>
    </source>
</evidence>
<keyword evidence="6 7" id="KW-0472">Membrane</keyword>
<sequence>MTILVDFNNVSQRLKDFEAEGFEFRYQESPLLRGLAYTLISLEWEGTPSILSDAFTPGDNDQHGFELTLSRLGYQCRTTEFKRAVVEDLKAARLPCFIELDKLSAVLLEVEGNNAVLFDYRNNNTISIPIDGLNFSLTIISEYSKLFREPPPETQDKSNWVKYTFYRYNNEFKSLVFLSLIINILSALQPFFIMGVYNFALSSSSVSTLYWLTVFAIFLAMAEFLFRRVRMRVLSTSGQDLAVHISRNVIAKLLWLPYSMTSSAGVSSQLARLRDIDQFRKLVTAESTLSYFDLPFVALFILAITILSGSAALTVIAGIFVMIVFCLYARYIYTQATSQSSRANAMVSYQWNEILRGITTLQGLPLLRVIQSRFRAAHEQSSNDAAFVAKVNAKIQAIGGGLIQAVGTAAIVTAVIGVIDGTASAGAMLATVILVWKALGPIMGIYNSLAKFKTIQSSTAQINALMSLDDDKTSIEKSPPIRQFNGEVAVSGLVHRYQGATTGLTNLSLHITPGSKVAISGPAGCGKTTLLTLIAGLEPRYQGSVLLDGYNIKQFNNYRYRKGISYIPFDLHLYEGSLESNYILHNGVISKEQMMRSFTLLGLEKFFEQGLETHINTEMLAHLPSGLLQRLRLAIGLADMSQKIILIDEPLIGVEIEHATYINQLFAGVLRDKTVIYTTVAPTLISSATHCLLLDKDGSQKYFGTPDKVMNAMGT</sequence>
<dbReference type="GO" id="GO:0005524">
    <property type="term" value="F:ATP binding"/>
    <property type="evidence" value="ECO:0007669"/>
    <property type="project" value="UniProtKB-KW"/>
</dbReference>
<evidence type="ECO:0000256" key="2">
    <source>
        <dbReference type="ARBA" id="ARBA00022692"/>
    </source>
</evidence>
<dbReference type="PANTHER" id="PTHR24221">
    <property type="entry name" value="ATP-BINDING CASSETTE SUB-FAMILY B"/>
    <property type="match status" value="1"/>
</dbReference>
<dbReference type="InterPro" id="IPR003439">
    <property type="entry name" value="ABC_transporter-like_ATP-bd"/>
</dbReference>
<feature type="transmembrane region" description="Helical" evidence="7">
    <location>
        <begin position="397"/>
        <end position="419"/>
    </location>
</feature>
<evidence type="ECO:0000259" key="9">
    <source>
        <dbReference type="PROSITE" id="PS50929"/>
    </source>
</evidence>
<evidence type="ECO:0000256" key="3">
    <source>
        <dbReference type="ARBA" id="ARBA00022741"/>
    </source>
</evidence>
<dbReference type="PROSITE" id="PS50929">
    <property type="entry name" value="ABC_TM1F"/>
    <property type="match status" value="1"/>
</dbReference>
<organism evidence="10 11">
    <name type="scientific">Vibrio mediterranei</name>
    <dbReference type="NCBI Taxonomy" id="689"/>
    <lineage>
        <taxon>Bacteria</taxon>
        <taxon>Pseudomonadati</taxon>
        <taxon>Pseudomonadota</taxon>
        <taxon>Gammaproteobacteria</taxon>
        <taxon>Vibrionales</taxon>
        <taxon>Vibrionaceae</taxon>
        <taxon>Vibrio</taxon>
    </lineage>
</organism>
<accession>A0A3G4V535</accession>
<dbReference type="SUPFAM" id="SSF90123">
    <property type="entry name" value="ABC transporter transmembrane region"/>
    <property type="match status" value="1"/>
</dbReference>
<dbReference type="PANTHER" id="PTHR24221:SF248">
    <property type="entry name" value="ABC TRANSPORTER TRANSMEMBRANE REGION"/>
    <property type="match status" value="1"/>
</dbReference>
<evidence type="ECO:0000256" key="4">
    <source>
        <dbReference type="ARBA" id="ARBA00022840"/>
    </source>
</evidence>
<feature type="transmembrane region" description="Helical" evidence="7">
    <location>
        <begin position="209"/>
        <end position="226"/>
    </location>
</feature>
<feature type="transmembrane region" description="Helical" evidence="7">
    <location>
        <begin position="425"/>
        <end position="446"/>
    </location>
</feature>
<evidence type="ECO:0000256" key="1">
    <source>
        <dbReference type="ARBA" id="ARBA00004651"/>
    </source>
</evidence>
<dbReference type="InterPro" id="IPR003593">
    <property type="entry name" value="AAA+_ATPase"/>
</dbReference>
<dbReference type="InterPro" id="IPR039421">
    <property type="entry name" value="Type_1_exporter"/>
</dbReference>
<dbReference type="Gene3D" id="1.20.1560.10">
    <property type="entry name" value="ABC transporter type 1, transmembrane domain"/>
    <property type="match status" value="1"/>
</dbReference>
<dbReference type="Pfam" id="PF00005">
    <property type="entry name" value="ABC_tran"/>
    <property type="match status" value="1"/>
</dbReference>
<dbReference type="GO" id="GO:0140359">
    <property type="term" value="F:ABC-type transporter activity"/>
    <property type="evidence" value="ECO:0007669"/>
    <property type="project" value="InterPro"/>
</dbReference>
<dbReference type="InterPro" id="IPR036640">
    <property type="entry name" value="ABC1_TM_sf"/>
</dbReference>
<keyword evidence="2 7" id="KW-0812">Transmembrane</keyword>
<keyword evidence="5 7" id="KW-1133">Transmembrane helix</keyword>
<dbReference type="PROSITE" id="PS50893">
    <property type="entry name" value="ABC_TRANSPORTER_2"/>
    <property type="match status" value="1"/>
</dbReference>
<feature type="domain" description="ABC transporter" evidence="8">
    <location>
        <begin position="488"/>
        <end position="715"/>
    </location>
</feature>
<dbReference type="GO" id="GO:0005886">
    <property type="term" value="C:plasma membrane"/>
    <property type="evidence" value="ECO:0007669"/>
    <property type="project" value="UniProtKB-SubCell"/>
</dbReference>
<dbReference type="Gene3D" id="3.40.50.300">
    <property type="entry name" value="P-loop containing nucleotide triphosphate hydrolases"/>
    <property type="match status" value="1"/>
</dbReference>
<dbReference type="SMART" id="SM00382">
    <property type="entry name" value="AAA"/>
    <property type="match status" value="1"/>
</dbReference>
<dbReference type="Pfam" id="PF00664">
    <property type="entry name" value="ABC_membrane"/>
    <property type="match status" value="1"/>
</dbReference>